<dbReference type="CDD" id="cd07377">
    <property type="entry name" value="WHTH_GntR"/>
    <property type="match status" value="1"/>
</dbReference>
<dbReference type="PRINTS" id="PR00035">
    <property type="entry name" value="HTHGNTR"/>
</dbReference>
<sequence length="230" mass="27023">MPVKERSSDIIAGKLIQSILEGRIKVHEPLQSERVLSTRFQAGRPTIREALQRLERDGWVTGRKGMPAVVNDYWKQGNLMTIVNILEHQEEVPDEFIHHMLELRVSLTPTYFRDAIHHHRLKVISLFVPLEEVQDDARSYADFDWQLQQSVAMLSPNPIYLLILNSFKDFYSRMAEKYFSEPDHRKASRDYYEKLLDLILKGDIEQAERLIKEMMETSLRLWIQKMNGGN</sequence>
<keyword evidence="2" id="KW-0238">DNA-binding</keyword>
<dbReference type="InterPro" id="IPR036390">
    <property type="entry name" value="WH_DNA-bd_sf"/>
</dbReference>
<reference evidence="5 6" key="1">
    <citation type="submission" date="2019-08" db="EMBL/GenBank/DDBJ databases">
        <title>Bacillus genomes from the desert of Cuatro Cienegas, Coahuila.</title>
        <authorList>
            <person name="Olmedo-Alvarez G."/>
        </authorList>
    </citation>
    <scope>NUCLEOTIDE SEQUENCE [LARGE SCALE GENOMIC DNA]</scope>
    <source>
        <strain evidence="5 6">CH87b_3T</strain>
    </source>
</reference>
<evidence type="ECO:0000256" key="3">
    <source>
        <dbReference type="ARBA" id="ARBA00023163"/>
    </source>
</evidence>
<evidence type="ECO:0000256" key="1">
    <source>
        <dbReference type="ARBA" id="ARBA00023015"/>
    </source>
</evidence>
<dbReference type="GO" id="GO:0003677">
    <property type="term" value="F:DNA binding"/>
    <property type="evidence" value="ECO:0007669"/>
    <property type="project" value="UniProtKB-KW"/>
</dbReference>
<dbReference type="Proteomes" id="UP000324269">
    <property type="component" value="Unassembled WGS sequence"/>
</dbReference>
<feature type="domain" description="HTH gntR-type" evidence="4">
    <location>
        <begin position="5"/>
        <end position="73"/>
    </location>
</feature>
<evidence type="ECO:0000313" key="5">
    <source>
        <dbReference type="EMBL" id="TYS88863.1"/>
    </source>
</evidence>
<evidence type="ECO:0000259" key="4">
    <source>
        <dbReference type="PROSITE" id="PS50949"/>
    </source>
</evidence>
<dbReference type="OrthoDB" id="9799482at2"/>
<organism evidence="5 6">
    <name type="scientific">Rossellomorea aquimaris</name>
    <dbReference type="NCBI Taxonomy" id="189382"/>
    <lineage>
        <taxon>Bacteria</taxon>
        <taxon>Bacillati</taxon>
        <taxon>Bacillota</taxon>
        <taxon>Bacilli</taxon>
        <taxon>Bacillales</taxon>
        <taxon>Bacillaceae</taxon>
        <taxon>Rossellomorea</taxon>
    </lineage>
</organism>
<dbReference type="GO" id="GO:0000062">
    <property type="term" value="F:fatty-acyl-CoA binding"/>
    <property type="evidence" value="ECO:0007669"/>
    <property type="project" value="InterPro"/>
</dbReference>
<dbReference type="AlphaFoldDB" id="A0A5D4U4G0"/>
<dbReference type="InterPro" id="IPR008920">
    <property type="entry name" value="TF_FadR/GntR_C"/>
</dbReference>
<comment type="caution">
    <text evidence="5">The sequence shown here is derived from an EMBL/GenBank/DDBJ whole genome shotgun (WGS) entry which is preliminary data.</text>
</comment>
<dbReference type="InterPro" id="IPR036388">
    <property type="entry name" value="WH-like_DNA-bd_sf"/>
</dbReference>
<dbReference type="SUPFAM" id="SSF46785">
    <property type="entry name" value="Winged helix' DNA-binding domain"/>
    <property type="match status" value="1"/>
</dbReference>
<dbReference type="GO" id="GO:0019217">
    <property type="term" value="P:regulation of fatty acid metabolic process"/>
    <property type="evidence" value="ECO:0007669"/>
    <property type="project" value="InterPro"/>
</dbReference>
<dbReference type="Pfam" id="PF07840">
    <property type="entry name" value="FadR_C"/>
    <property type="match status" value="1"/>
</dbReference>
<dbReference type="GO" id="GO:0003700">
    <property type="term" value="F:DNA-binding transcription factor activity"/>
    <property type="evidence" value="ECO:0007669"/>
    <property type="project" value="InterPro"/>
</dbReference>
<dbReference type="PROSITE" id="PS50949">
    <property type="entry name" value="HTH_GNTR"/>
    <property type="match status" value="1"/>
</dbReference>
<keyword evidence="1" id="KW-0805">Transcription regulation</keyword>
<proteinExistence type="predicted"/>
<accession>A0A5D4U4G0</accession>
<dbReference type="EMBL" id="VTEZ01000001">
    <property type="protein sequence ID" value="TYS88863.1"/>
    <property type="molecule type" value="Genomic_DNA"/>
</dbReference>
<dbReference type="Pfam" id="PF00392">
    <property type="entry name" value="GntR"/>
    <property type="match status" value="1"/>
</dbReference>
<dbReference type="Gene3D" id="1.10.10.10">
    <property type="entry name" value="Winged helix-like DNA-binding domain superfamily/Winged helix DNA-binding domain"/>
    <property type="match status" value="1"/>
</dbReference>
<dbReference type="SUPFAM" id="SSF48008">
    <property type="entry name" value="GntR ligand-binding domain-like"/>
    <property type="match status" value="1"/>
</dbReference>
<gene>
    <name evidence="5" type="ORF">FZC85_01500</name>
</gene>
<keyword evidence="3" id="KW-0804">Transcription</keyword>
<dbReference type="Gene3D" id="1.20.120.530">
    <property type="entry name" value="GntR ligand-binding domain-like"/>
    <property type="match status" value="1"/>
</dbReference>
<dbReference type="SMART" id="SM00345">
    <property type="entry name" value="HTH_GNTR"/>
    <property type="match status" value="1"/>
</dbReference>
<dbReference type="InterPro" id="IPR028374">
    <property type="entry name" value="FadR_C"/>
</dbReference>
<protein>
    <submittedName>
        <fullName evidence="5">GntR family transcriptional regulator</fullName>
    </submittedName>
</protein>
<dbReference type="InterPro" id="IPR000524">
    <property type="entry name" value="Tscrpt_reg_HTH_GntR"/>
</dbReference>
<evidence type="ECO:0000313" key="6">
    <source>
        <dbReference type="Proteomes" id="UP000324269"/>
    </source>
</evidence>
<evidence type="ECO:0000256" key="2">
    <source>
        <dbReference type="ARBA" id="ARBA00023125"/>
    </source>
</evidence>
<dbReference type="PANTHER" id="PTHR43537:SF52">
    <property type="entry name" value="FATTY ACID METABOLISM REGULATOR PROTEIN"/>
    <property type="match status" value="1"/>
</dbReference>
<name>A0A5D4U4G0_9BACI</name>
<dbReference type="PANTHER" id="PTHR43537">
    <property type="entry name" value="TRANSCRIPTIONAL REGULATOR, GNTR FAMILY"/>
    <property type="match status" value="1"/>
</dbReference>